<feature type="domain" description="Thiamine phosphate synthase/TenI" evidence="3">
    <location>
        <begin position="49"/>
        <end position="200"/>
    </location>
</feature>
<evidence type="ECO:0000313" key="4">
    <source>
        <dbReference type="EMBL" id="PJZ25137.1"/>
    </source>
</evidence>
<dbReference type="Proteomes" id="UP000232196">
    <property type="component" value="Unassembled WGS sequence"/>
</dbReference>
<sequence length="222" mass="25268">MEFPLRPRHSIWKAPGIYPILDLEYCSKFSKDPIGIVELWNYQREWIPFYQIRAKKETLDTLKKVYKSLIDTFPDFPIILNDYWEEALEWKCFGLHIGKEDYASLSLEDKKKIRSSGLYFGTSCHNSEDIAGLEPGVWDYTGLGPVYATNSKETEDIPVGILGVQEALQIAKIPVTPIGGIGPKQIIELSELGPLSYAMIASASERDSFYDCIRILKEIKNP</sequence>
<comment type="caution">
    <text evidence="4">The sequence shown here is derived from an EMBL/GenBank/DDBJ whole genome shotgun (WGS) entry which is preliminary data.</text>
</comment>
<dbReference type="AlphaFoldDB" id="A0A2M9XBQ7"/>
<dbReference type="SUPFAM" id="SSF51391">
    <property type="entry name" value="Thiamin phosphate synthase"/>
    <property type="match status" value="1"/>
</dbReference>
<protein>
    <submittedName>
        <fullName evidence="4">Thiamine phosphate synthase</fullName>
    </submittedName>
</protein>
<dbReference type="InterPro" id="IPR013785">
    <property type="entry name" value="Aldolase_TIM"/>
</dbReference>
<keyword evidence="2" id="KW-0784">Thiamine biosynthesis</keyword>
<gene>
    <name evidence="4" type="ORF">CH357_13090</name>
</gene>
<dbReference type="GO" id="GO:0005737">
    <property type="term" value="C:cytoplasm"/>
    <property type="evidence" value="ECO:0007669"/>
    <property type="project" value="TreeGrafter"/>
</dbReference>
<dbReference type="OrthoDB" id="9810880at2"/>
<dbReference type="Pfam" id="PF02581">
    <property type="entry name" value="TMP-TENI"/>
    <property type="match status" value="1"/>
</dbReference>
<dbReference type="GO" id="GO:0009228">
    <property type="term" value="P:thiamine biosynthetic process"/>
    <property type="evidence" value="ECO:0007669"/>
    <property type="project" value="UniProtKB-KW"/>
</dbReference>
<keyword evidence="5" id="KW-1185">Reference proteome</keyword>
<dbReference type="InterPro" id="IPR036206">
    <property type="entry name" value="ThiamineP_synth_sf"/>
</dbReference>
<evidence type="ECO:0000256" key="2">
    <source>
        <dbReference type="ARBA" id="ARBA00022977"/>
    </source>
</evidence>
<evidence type="ECO:0000256" key="1">
    <source>
        <dbReference type="ARBA" id="ARBA00004948"/>
    </source>
</evidence>
<dbReference type="GO" id="GO:0004789">
    <property type="term" value="F:thiamine-phosphate diphosphorylase activity"/>
    <property type="evidence" value="ECO:0007669"/>
    <property type="project" value="TreeGrafter"/>
</dbReference>
<name>A0A2M9XBQ7_9LEPT</name>
<dbReference type="PANTHER" id="PTHR20857:SF15">
    <property type="entry name" value="THIAMINE-PHOSPHATE SYNTHASE"/>
    <property type="match status" value="1"/>
</dbReference>
<reference evidence="4 5" key="1">
    <citation type="submission" date="2017-07" db="EMBL/GenBank/DDBJ databases">
        <title>Leptospira spp. isolated from tropical soils.</title>
        <authorList>
            <person name="Thibeaux R."/>
            <person name="Iraola G."/>
            <person name="Ferres I."/>
            <person name="Bierque E."/>
            <person name="Girault D."/>
            <person name="Soupe-Gilbert M.-E."/>
            <person name="Picardeau M."/>
            <person name="Goarant C."/>
        </authorList>
    </citation>
    <scope>NUCLEOTIDE SEQUENCE [LARGE SCALE GENOMIC DNA]</scope>
    <source>
        <strain evidence="4 5">MCA1-C-A1</strain>
    </source>
</reference>
<dbReference type="InterPro" id="IPR022998">
    <property type="entry name" value="ThiamineP_synth_TenI"/>
</dbReference>
<dbReference type="RefSeq" id="WP_100707207.1">
    <property type="nucleotide sequence ID" value="NZ_NPDL01000005.1"/>
</dbReference>
<proteinExistence type="predicted"/>
<dbReference type="CDD" id="cd00564">
    <property type="entry name" value="TMP_TenI"/>
    <property type="match status" value="1"/>
</dbReference>
<comment type="pathway">
    <text evidence="1">Cofactor biosynthesis; thiamine diphosphate biosynthesis.</text>
</comment>
<evidence type="ECO:0000313" key="5">
    <source>
        <dbReference type="Proteomes" id="UP000232196"/>
    </source>
</evidence>
<dbReference type="Gene3D" id="3.20.20.70">
    <property type="entry name" value="Aldolase class I"/>
    <property type="match status" value="1"/>
</dbReference>
<accession>A0A2M9XBQ7</accession>
<dbReference type="EMBL" id="NPDN01000006">
    <property type="protein sequence ID" value="PJZ25137.1"/>
    <property type="molecule type" value="Genomic_DNA"/>
</dbReference>
<evidence type="ECO:0000259" key="3">
    <source>
        <dbReference type="Pfam" id="PF02581"/>
    </source>
</evidence>
<organism evidence="4 5">
    <name type="scientific">Leptospira hartskeerlii</name>
    <dbReference type="NCBI Taxonomy" id="2023177"/>
    <lineage>
        <taxon>Bacteria</taxon>
        <taxon>Pseudomonadati</taxon>
        <taxon>Spirochaetota</taxon>
        <taxon>Spirochaetia</taxon>
        <taxon>Leptospirales</taxon>
        <taxon>Leptospiraceae</taxon>
        <taxon>Leptospira</taxon>
    </lineage>
</organism>
<dbReference type="PANTHER" id="PTHR20857">
    <property type="entry name" value="THIAMINE-PHOSPHATE PYROPHOSPHORYLASE"/>
    <property type="match status" value="1"/>
</dbReference>